<name>A0AAW5KB88_9FIRM</name>
<dbReference type="Proteomes" id="UP001205063">
    <property type="component" value="Unassembled WGS sequence"/>
</dbReference>
<proteinExistence type="predicted"/>
<comment type="caution">
    <text evidence="1">The sequence shown here is derived from an EMBL/GenBank/DDBJ whole genome shotgun (WGS) entry which is preliminary data.</text>
</comment>
<evidence type="ECO:0008006" key="3">
    <source>
        <dbReference type="Google" id="ProtNLM"/>
    </source>
</evidence>
<dbReference type="RefSeq" id="WP_256136530.1">
    <property type="nucleotide sequence ID" value="NZ_JANGAB010000006.1"/>
</dbReference>
<gene>
    <name evidence="1" type="ORF">NE646_11135</name>
</gene>
<dbReference type="Gene3D" id="1.10.10.10">
    <property type="entry name" value="Winged helix-like DNA-binding domain superfamily/Winged helix DNA-binding domain"/>
    <property type="match status" value="1"/>
</dbReference>
<dbReference type="InterPro" id="IPR028978">
    <property type="entry name" value="Chorismate_lyase_/UTRA_dom_sf"/>
</dbReference>
<sequence length="191" mass="21385">MGRLSLRTALVLLQEDGYVSTRHGSGTFVTQRLPSPEDAAPAACLTVRERLERLHLPLQVQPGPVRLGQRDDFLDSQLEAGGESLAMVPAAYFLDGQLAVESQLYACERVARSLADLELLFHTRVDHLTSSFSVTHLKGVEFHHSPLWGEKPALLISSLWLSADNRPICFEKDYVDTDVFRYKIRLGRQSL</sequence>
<dbReference type="InterPro" id="IPR036388">
    <property type="entry name" value="WH-like_DNA-bd_sf"/>
</dbReference>
<dbReference type="EMBL" id="JANGAB010000006">
    <property type="protein sequence ID" value="MCQ4950216.1"/>
    <property type="molecule type" value="Genomic_DNA"/>
</dbReference>
<dbReference type="SUPFAM" id="SSF64288">
    <property type="entry name" value="Chorismate lyase-like"/>
    <property type="match status" value="1"/>
</dbReference>
<protein>
    <recommendedName>
        <fullName evidence="3">UTRA domain-containing protein</fullName>
    </recommendedName>
</protein>
<accession>A0AAW5KB88</accession>
<evidence type="ECO:0000313" key="1">
    <source>
        <dbReference type="EMBL" id="MCQ4950216.1"/>
    </source>
</evidence>
<dbReference type="AlphaFoldDB" id="A0AAW5KB88"/>
<reference evidence="1" key="1">
    <citation type="submission" date="2022-06" db="EMBL/GenBank/DDBJ databases">
        <title>Isolation of gut microbiota from human fecal samples.</title>
        <authorList>
            <person name="Pamer E.G."/>
            <person name="Barat B."/>
            <person name="Waligurski E."/>
            <person name="Medina S."/>
            <person name="Paddock L."/>
            <person name="Mostad J."/>
        </authorList>
    </citation>
    <scope>NUCLEOTIDE SEQUENCE</scope>
    <source>
        <strain evidence="1">DFI.7.96</strain>
    </source>
</reference>
<organism evidence="1 2">
    <name type="scientific">Bittarella massiliensis</name>
    <name type="common">ex Durand et al. 2017</name>
    <dbReference type="NCBI Taxonomy" id="1720313"/>
    <lineage>
        <taxon>Bacteria</taxon>
        <taxon>Bacillati</taxon>
        <taxon>Bacillota</taxon>
        <taxon>Clostridia</taxon>
        <taxon>Eubacteriales</taxon>
        <taxon>Oscillospiraceae</taxon>
        <taxon>Bittarella (ex Durand et al. 2017)</taxon>
    </lineage>
</organism>
<evidence type="ECO:0000313" key="2">
    <source>
        <dbReference type="Proteomes" id="UP001205063"/>
    </source>
</evidence>